<protein>
    <submittedName>
        <fullName evidence="1">Uncharacterized protein</fullName>
    </submittedName>
</protein>
<dbReference type="AlphaFoldDB" id="X1EMQ8"/>
<accession>X1EMQ8</accession>
<feature type="non-terminal residue" evidence="1">
    <location>
        <position position="173"/>
    </location>
</feature>
<proteinExistence type="predicted"/>
<organism evidence="1">
    <name type="scientific">marine sediment metagenome</name>
    <dbReference type="NCBI Taxonomy" id="412755"/>
    <lineage>
        <taxon>unclassified sequences</taxon>
        <taxon>metagenomes</taxon>
        <taxon>ecological metagenomes</taxon>
    </lineage>
</organism>
<feature type="non-terminal residue" evidence="1">
    <location>
        <position position="1"/>
    </location>
</feature>
<dbReference type="EMBL" id="BART01036336">
    <property type="protein sequence ID" value="GAH09933.1"/>
    <property type="molecule type" value="Genomic_DNA"/>
</dbReference>
<reference evidence="1" key="1">
    <citation type="journal article" date="2014" name="Front. Microbiol.">
        <title>High frequency of phylogenetically diverse reductive dehalogenase-homologous genes in deep subseafloor sedimentary metagenomes.</title>
        <authorList>
            <person name="Kawai M."/>
            <person name="Futagami T."/>
            <person name="Toyoda A."/>
            <person name="Takaki Y."/>
            <person name="Nishi S."/>
            <person name="Hori S."/>
            <person name="Arai W."/>
            <person name="Tsubouchi T."/>
            <person name="Morono Y."/>
            <person name="Uchiyama I."/>
            <person name="Ito T."/>
            <person name="Fujiyama A."/>
            <person name="Inagaki F."/>
            <person name="Takami H."/>
        </authorList>
    </citation>
    <scope>NUCLEOTIDE SEQUENCE</scope>
    <source>
        <strain evidence="1">Expedition CK06-06</strain>
    </source>
</reference>
<evidence type="ECO:0000313" key="1">
    <source>
        <dbReference type="EMBL" id="GAH09933.1"/>
    </source>
</evidence>
<name>X1EMQ8_9ZZZZ</name>
<gene>
    <name evidence="1" type="ORF">S01H4_61321</name>
</gene>
<sequence length="173" mass="20283">EEEIIELFENAPKLDNYLKGYIGMHTHNNRKYIAAIEETELAEVFKRRNKRISDPNRKYKIILKKDLESIRWKPYLKRGGAEQYYRPIIEALDWDEESKKNYDIPVNVPFEQEGIIISGVSSRLAARYMPKGCYWDSNKAIGFIIRDKTITIPYMLGLLNSSLYNYLAKGIIN</sequence>
<comment type="caution">
    <text evidence="1">The sequence shown here is derived from an EMBL/GenBank/DDBJ whole genome shotgun (WGS) entry which is preliminary data.</text>
</comment>